<sequence length="78" mass="8524">MSMIDRSGDTVTLTDEGFEIADRIDLWLESHPGFHNASKIARGAKCSTTDAHAVLGWLLDQVMVKAAGNGCWINYSAR</sequence>
<keyword evidence="2" id="KW-1185">Reference proteome</keyword>
<gene>
    <name evidence="1" type="primary">77</name>
    <name evidence="1" type="ORF">SEA_HURRICANE_77</name>
</gene>
<organism evidence="1 2">
    <name type="scientific">Mycobacterium phage Hurricane</name>
    <dbReference type="NCBI Taxonomy" id="2015810"/>
    <lineage>
        <taxon>Viruses</taxon>
        <taxon>Duplodnaviria</taxon>
        <taxon>Heunggongvirae</taxon>
        <taxon>Uroviricota</taxon>
        <taxon>Caudoviricetes</taxon>
        <taxon>Weiservirinae</taxon>
        <taxon>Keshuvirus</taxon>
        <taxon>Keshuvirus hurricane</taxon>
    </lineage>
</organism>
<reference evidence="1 2" key="1">
    <citation type="submission" date="2017-06" db="EMBL/GenBank/DDBJ databases">
        <authorList>
            <person name="Anastasiadis Z."/>
            <person name="Bhatti R."/>
            <person name="Breslow Z."/>
            <person name="Doerr B."/>
            <person name="Ilyas M."/>
            <person name="Kaiser J."/>
            <person name="Milce A."/>
            <person name="Monroe S."/>
            <person name="Phan T."/>
            <person name="Feng G."/>
            <person name="Barbazuk W.B."/>
            <person name="Stoner T.H."/>
            <person name="Garlena R.A."/>
            <person name="Russell D.A."/>
            <person name="Pope W.H."/>
            <person name="Jacobs-Sera D."/>
            <person name="Hatfull G.F."/>
        </authorList>
    </citation>
    <scope>NUCLEOTIDE SEQUENCE [LARGE SCALE GENOMIC DNA]</scope>
</reference>
<dbReference type="RefSeq" id="YP_009951747.1">
    <property type="nucleotide sequence ID" value="NC_051604.1"/>
</dbReference>
<proteinExistence type="predicted"/>
<dbReference type="EMBL" id="MF373841">
    <property type="protein sequence ID" value="ASR84822.1"/>
    <property type="molecule type" value="Genomic_DNA"/>
</dbReference>
<evidence type="ECO:0000313" key="2">
    <source>
        <dbReference type="Proteomes" id="UP000222328"/>
    </source>
</evidence>
<protein>
    <submittedName>
        <fullName evidence="1">Uncharacterized protein</fullName>
    </submittedName>
</protein>
<accession>A0A222ZKK4</accession>
<dbReference type="GeneID" id="60323179"/>
<dbReference type="Proteomes" id="UP000222328">
    <property type="component" value="Segment"/>
</dbReference>
<name>A0A222ZKK4_9CAUD</name>
<evidence type="ECO:0000313" key="1">
    <source>
        <dbReference type="EMBL" id="ASR84822.1"/>
    </source>
</evidence>
<dbReference type="KEGG" id="vg:60323179"/>